<gene>
    <name evidence="1" type="ORF">SCARR_05231</name>
</gene>
<dbReference type="AlphaFoldDB" id="A0A6C2US98"/>
<evidence type="ECO:0000313" key="2">
    <source>
        <dbReference type="Proteomes" id="UP000346198"/>
    </source>
</evidence>
<dbReference type="EMBL" id="CAAHFH010000003">
    <property type="protein sequence ID" value="VGO23128.1"/>
    <property type="molecule type" value="Genomic_DNA"/>
</dbReference>
<dbReference type="SUPFAM" id="SSF46785">
    <property type="entry name" value="Winged helix' DNA-binding domain"/>
    <property type="match status" value="1"/>
</dbReference>
<dbReference type="InterPro" id="IPR036390">
    <property type="entry name" value="WH_DNA-bd_sf"/>
</dbReference>
<proteinExistence type="predicted"/>
<dbReference type="InterPro" id="IPR036388">
    <property type="entry name" value="WH-like_DNA-bd_sf"/>
</dbReference>
<reference evidence="1 2" key="1">
    <citation type="submission" date="2019-04" db="EMBL/GenBank/DDBJ databases">
        <authorList>
            <person name="Van Vliet M D."/>
        </authorList>
    </citation>
    <scope>NUCLEOTIDE SEQUENCE [LARGE SCALE GENOMIC DNA]</scope>
    <source>
        <strain evidence="1 2">F21</strain>
    </source>
</reference>
<name>A0A6C2US98_9BACT</name>
<protein>
    <submittedName>
        <fullName evidence="1">Uncharacterized protein</fullName>
    </submittedName>
</protein>
<organism evidence="1 2">
    <name type="scientific">Pontiella sulfatireligans</name>
    <dbReference type="NCBI Taxonomy" id="2750658"/>
    <lineage>
        <taxon>Bacteria</taxon>
        <taxon>Pseudomonadati</taxon>
        <taxon>Kiritimatiellota</taxon>
        <taxon>Kiritimatiellia</taxon>
        <taxon>Kiritimatiellales</taxon>
        <taxon>Pontiellaceae</taxon>
        <taxon>Pontiella</taxon>
    </lineage>
</organism>
<sequence>MDLASKILEMLAEGNGLKASQMAKQLNVDRKQINATLYGPLPPCCGPSPGERFVGDA</sequence>
<dbReference type="Gene3D" id="1.10.10.10">
    <property type="entry name" value="Winged helix-like DNA-binding domain superfamily/Winged helix DNA-binding domain"/>
    <property type="match status" value="1"/>
</dbReference>
<dbReference type="Proteomes" id="UP000346198">
    <property type="component" value="Unassembled WGS sequence"/>
</dbReference>
<dbReference type="RefSeq" id="WP_136065233.1">
    <property type="nucleotide sequence ID" value="NZ_CAAHFH010000003.1"/>
</dbReference>
<accession>A0A6C2US98</accession>
<keyword evidence="2" id="KW-1185">Reference proteome</keyword>
<evidence type="ECO:0000313" key="1">
    <source>
        <dbReference type="EMBL" id="VGO23128.1"/>
    </source>
</evidence>